<reference evidence="2 3" key="1">
    <citation type="submission" date="2024-05" db="EMBL/GenBank/DDBJ databases">
        <title>A draft genome resource for the thread blight pathogen Marasmius tenuissimus strain MS-2.</title>
        <authorList>
            <person name="Yulfo-Soto G.E."/>
            <person name="Baruah I.K."/>
            <person name="Amoako-Attah I."/>
            <person name="Bukari Y."/>
            <person name="Meinhardt L.W."/>
            <person name="Bailey B.A."/>
            <person name="Cohen S.P."/>
        </authorList>
    </citation>
    <scope>NUCLEOTIDE SEQUENCE [LARGE SCALE GENOMIC DNA]</scope>
    <source>
        <strain evidence="2 3">MS-2</strain>
    </source>
</reference>
<comment type="caution">
    <text evidence="2">The sequence shown here is derived from an EMBL/GenBank/DDBJ whole genome shotgun (WGS) entry which is preliminary data.</text>
</comment>
<organism evidence="2 3">
    <name type="scientific">Marasmius tenuissimus</name>
    <dbReference type="NCBI Taxonomy" id="585030"/>
    <lineage>
        <taxon>Eukaryota</taxon>
        <taxon>Fungi</taxon>
        <taxon>Dikarya</taxon>
        <taxon>Basidiomycota</taxon>
        <taxon>Agaricomycotina</taxon>
        <taxon>Agaricomycetes</taxon>
        <taxon>Agaricomycetidae</taxon>
        <taxon>Agaricales</taxon>
        <taxon>Marasmiineae</taxon>
        <taxon>Marasmiaceae</taxon>
        <taxon>Marasmius</taxon>
    </lineage>
</organism>
<keyword evidence="1" id="KW-0175">Coiled coil</keyword>
<dbReference type="Proteomes" id="UP001437256">
    <property type="component" value="Unassembled WGS sequence"/>
</dbReference>
<protein>
    <submittedName>
        <fullName evidence="2">Uncharacterized protein</fullName>
    </submittedName>
</protein>
<evidence type="ECO:0000256" key="1">
    <source>
        <dbReference type="SAM" id="Coils"/>
    </source>
</evidence>
<gene>
    <name evidence="2" type="ORF">AAF712_001529</name>
</gene>
<sequence length="114" mass="13318">MARKAPTLPPQNTIKTVTDEEIRDWEVVLQDASTMPLKRHALADPIANPAESNDIKEALSLAERQEQMIDLGRYHHDRLTVELEKKDRHIKRLEAEIKKLRKQIDLYEQNSRPE</sequence>
<keyword evidence="3" id="KW-1185">Reference proteome</keyword>
<proteinExistence type="predicted"/>
<accession>A0ABR3ACJ9</accession>
<evidence type="ECO:0000313" key="3">
    <source>
        <dbReference type="Proteomes" id="UP001437256"/>
    </source>
</evidence>
<dbReference type="EMBL" id="JBBXMP010000003">
    <property type="protein sequence ID" value="KAL0071672.1"/>
    <property type="molecule type" value="Genomic_DNA"/>
</dbReference>
<feature type="coiled-coil region" evidence="1">
    <location>
        <begin position="76"/>
        <end position="110"/>
    </location>
</feature>
<evidence type="ECO:0000313" key="2">
    <source>
        <dbReference type="EMBL" id="KAL0071672.1"/>
    </source>
</evidence>
<name>A0ABR3ACJ9_9AGAR</name>